<dbReference type="InterPro" id="IPR001374">
    <property type="entry name" value="R3H_dom"/>
</dbReference>
<dbReference type="Gene3D" id="3.30.300.20">
    <property type="match status" value="1"/>
</dbReference>
<evidence type="ECO:0000313" key="10">
    <source>
        <dbReference type="EMBL" id="CAB4994711.1"/>
    </source>
</evidence>
<feature type="region of interest" description="Disordered" evidence="6">
    <location>
        <begin position="44"/>
        <end position="139"/>
    </location>
</feature>
<protein>
    <submittedName>
        <fullName evidence="9">Unannotated protein</fullName>
    </submittedName>
</protein>
<evidence type="ECO:0000256" key="6">
    <source>
        <dbReference type="SAM" id="MobiDB-lite"/>
    </source>
</evidence>
<dbReference type="InterPro" id="IPR034079">
    <property type="entry name" value="R3H_KhpB"/>
</dbReference>
<dbReference type="PROSITE" id="PS51061">
    <property type="entry name" value="R3H"/>
    <property type="match status" value="1"/>
</dbReference>
<reference evidence="9" key="1">
    <citation type="submission" date="2020-05" db="EMBL/GenBank/DDBJ databases">
        <authorList>
            <person name="Chiriac C."/>
            <person name="Salcher M."/>
            <person name="Ghai R."/>
            <person name="Kavagutti S V."/>
        </authorList>
    </citation>
    <scope>NUCLEOTIDE SEQUENCE</scope>
</reference>
<evidence type="ECO:0000256" key="5">
    <source>
        <dbReference type="ARBA" id="ARBA00023316"/>
    </source>
</evidence>
<evidence type="ECO:0000256" key="3">
    <source>
        <dbReference type="ARBA" id="ARBA00022960"/>
    </source>
</evidence>
<feature type="domain" description="R3H" evidence="7">
    <location>
        <begin position="234"/>
        <end position="299"/>
    </location>
</feature>
<dbReference type="InterPro" id="IPR032782">
    <property type="entry name" value="KhpB_N"/>
</dbReference>
<dbReference type="EMBL" id="CAFBOS010000064">
    <property type="protein sequence ID" value="CAB4994711.1"/>
    <property type="molecule type" value="Genomic_DNA"/>
</dbReference>
<dbReference type="NCBIfam" id="NF041568">
    <property type="entry name" value="Jag_EloR"/>
    <property type="match status" value="1"/>
</dbReference>
<evidence type="ECO:0000256" key="4">
    <source>
        <dbReference type="ARBA" id="ARBA00023186"/>
    </source>
</evidence>
<dbReference type="AlphaFoldDB" id="A0A6J7ADT5"/>
<dbReference type="EMBL" id="CAEZYR010000013">
    <property type="protein sequence ID" value="CAB4732372.1"/>
    <property type="molecule type" value="Genomic_DNA"/>
</dbReference>
<proteinExistence type="inferred from homology"/>
<dbReference type="Pfam" id="PF01424">
    <property type="entry name" value="R3H"/>
    <property type="match status" value="1"/>
</dbReference>
<dbReference type="HAMAP" id="MF_00867">
    <property type="entry name" value="KhpB"/>
    <property type="match status" value="1"/>
</dbReference>
<gene>
    <name evidence="8" type="ORF">UFOPK2754_00569</name>
    <name evidence="9" type="ORF">UFOPK3139_01465</name>
    <name evidence="10" type="ORF">UFOPK3967_01245</name>
</gene>
<dbReference type="PANTHER" id="PTHR35800">
    <property type="entry name" value="PROTEIN JAG"/>
    <property type="match status" value="1"/>
</dbReference>
<dbReference type="PANTHER" id="PTHR35800:SF1">
    <property type="entry name" value="RNA-BINDING PROTEIN KHPB"/>
    <property type="match status" value="1"/>
</dbReference>
<keyword evidence="1" id="KW-0963">Cytoplasm</keyword>
<keyword evidence="3" id="KW-0133">Cell shape</keyword>
<dbReference type="GO" id="GO:0008360">
    <property type="term" value="P:regulation of cell shape"/>
    <property type="evidence" value="ECO:0007669"/>
    <property type="project" value="UniProtKB-KW"/>
</dbReference>
<dbReference type="SMART" id="SM01245">
    <property type="entry name" value="Jag_N"/>
    <property type="match status" value="1"/>
</dbReference>
<keyword evidence="2" id="KW-0694">RNA-binding</keyword>
<dbReference type="Gene3D" id="3.30.1370.50">
    <property type="entry name" value="R3H-like domain"/>
    <property type="match status" value="1"/>
</dbReference>
<feature type="compositionally biased region" description="Basic and acidic residues" evidence="6">
    <location>
        <begin position="71"/>
        <end position="80"/>
    </location>
</feature>
<dbReference type="Pfam" id="PF14804">
    <property type="entry name" value="Jag_N"/>
    <property type="match status" value="1"/>
</dbReference>
<dbReference type="Gene3D" id="3.30.30.80">
    <property type="entry name" value="probable RNA-binding protein from clostridium symbiosum atcc 14940"/>
    <property type="match status" value="1"/>
</dbReference>
<keyword evidence="4" id="KW-0143">Chaperone</keyword>
<dbReference type="SMART" id="SM00393">
    <property type="entry name" value="R3H"/>
    <property type="match status" value="1"/>
</dbReference>
<dbReference type="EMBL" id="CAFABA010000055">
    <property type="protein sequence ID" value="CAB4831005.1"/>
    <property type="molecule type" value="Genomic_DNA"/>
</dbReference>
<dbReference type="InterPro" id="IPR015946">
    <property type="entry name" value="KH_dom-like_a/b"/>
</dbReference>
<dbReference type="InterPro" id="IPR038247">
    <property type="entry name" value="Jag_N_dom_sf"/>
</dbReference>
<feature type="compositionally biased region" description="Low complexity" evidence="6">
    <location>
        <begin position="81"/>
        <end position="90"/>
    </location>
</feature>
<keyword evidence="5" id="KW-0961">Cell wall biogenesis/degradation</keyword>
<sequence length="299" mass="32296">MEWVEISAKTVEEAKDQALDRLGVDERDAEFEVLDEPRAGIFGRVKGEARVRARVKPAAPRAKVERRPRRDRPEQAERPAPRSSGSRSGSAGRGPKKETPVADESSDAIRAVEASPERAPSASSSTGRGRAPRDDERNANNDLADLDLAQQTEIVAEVVRGVIGALGDAATVSTRQIDDDTTEVSITGEQLGFLVGPRGRTLTALNEVSRSVVLRRGNTAPSARVHIDVAGYRQRRRDALTAFCANTADKVRETGLPHAFEPMGSVDRKIIHDAVGELEGVTSISEGEDNDRRVVIVPA</sequence>
<organism evidence="9">
    <name type="scientific">freshwater metagenome</name>
    <dbReference type="NCBI Taxonomy" id="449393"/>
    <lineage>
        <taxon>unclassified sequences</taxon>
        <taxon>metagenomes</taxon>
        <taxon>ecological metagenomes</taxon>
    </lineage>
</organism>
<feature type="compositionally biased region" description="Low complexity" evidence="6">
    <location>
        <begin position="111"/>
        <end position="125"/>
    </location>
</feature>
<accession>A0A6J7ADT5</accession>
<dbReference type="GO" id="GO:0071555">
    <property type="term" value="P:cell wall organization"/>
    <property type="evidence" value="ECO:0007669"/>
    <property type="project" value="UniProtKB-KW"/>
</dbReference>
<evidence type="ECO:0000313" key="8">
    <source>
        <dbReference type="EMBL" id="CAB4732372.1"/>
    </source>
</evidence>
<evidence type="ECO:0000256" key="2">
    <source>
        <dbReference type="ARBA" id="ARBA00022884"/>
    </source>
</evidence>
<evidence type="ECO:0000256" key="1">
    <source>
        <dbReference type="ARBA" id="ARBA00022490"/>
    </source>
</evidence>
<dbReference type="InterPro" id="IPR036867">
    <property type="entry name" value="R3H_dom_sf"/>
</dbReference>
<evidence type="ECO:0000259" key="7">
    <source>
        <dbReference type="PROSITE" id="PS51061"/>
    </source>
</evidence>
<name>A0A6J7ADT5_9ZZZZ</name>
<dbReference type="SUPFAM" id="SSF82708">
    <property type="entry name" value="R3H domain"/>
    <property type="match status" value="1"/>
</dbReference>
<dbReference type="CDD" id="cd02644">
    <property type="entry name" value="R3H_jag"/>
    <property type="match status" value="1"/>
</dbReference>
<dbReference type="GO" id="GO:0003723">
    <property type="term" value="F:RNA binding"/>
    <property type="evidence" value="ECO:0007669"/>
    <property type="project" value="UniProtKB-KW"/>
</dbReference>
<evidence type="ECO:0000313" key="9">
    <source>
        <dbReference type="EMBL" id="CAB4831005.1"/>
    </source>
</evidence>
<dbReference type="InterPro" id="IPR039247">
    <property type="entry name" value="KhpB"/>
</dbReference>